<proteinExistence type="inferred from homology"/>
<dbReference type="SMART" id="SM00640">
    <property type="entry name" value="Glyco_32"/>
    <property type="match status" value="1"/>
</dbReference>
<keyword evidence="3" id="KW-0326">Glycosidase</keyword>
<dbReference type="InterPro" id="IPR050551">
    <property type="entry name" value="Fructan_Metab_Enzymes"/>
</dbReference>
<feature type="domain" description="Glycosyl hydrolase family 32 N-terminal" evidence="4">
    <location>
        <begin position="2"/>
        <end position="132"/>
    </location>
</feature>
<dbReference type="GO" id="GO:0004553">
    <property type="term" value="F:hydrolase activity, hydrolyzing O-glycosyl compounds"/>
    <property type="evidence" value="ECO:0007669"/>
    <property type="project" value="InterPro"/>
</dbReference>
<sequence>MSGSATLLRGGKPVFLYTGLDLLEQQTQNLAYPKNLSDPLLREWVKSPKNPIISPTTANKINSSSFRDPTTAWLGKDGHWRMAVGSKRVTRGLAILYRSKNFVDWAKAKHPLYSMEDTGMWECPDFYPVLNDGSIGIDTSVNGRPC</sequence>
<evidence type="ECO:0000313" key="6">
    <source>
        <dbReference type="Proteomes" id="UP001497480"/>
    </source>
</evidence>
<dbReference type="Proteomes" id="UP001497480">
    <property type="component" value="Unassembled WGS sequence"/>
</dbReference>
<dbReference type="EMBL" id="CAXHTB010000019">
    <property type="protein sequence ID" value="CAL0326070.1"/>
    <property type="molecule type" value="Genomic_DNA"/>
</dbReference>
<name>A0AAV1XYC2_LUPLU</name>
<comment type="caution">
    <text evidence="5">The sequence shown here is derived from an EMBL/GenBank/DDBJ whole genome shotgun (WGS) entry which is preliminary data.</text>
</comment>
<evidence type="ECO:0000313" key="5">
    <source>
        <dbReference type="EMBL" id="CAL0326070.1"/>
    </source>
</evidence>
<dbReference type="PANTHER" id="PTHR31953">
    <property type="entry name" value="BETA-FRUCTOFURANOSIDASE, INSOLUBLE ISOENZYME CWINV1-RELATED"/>
    <property type="match status" value="1"/>
</dbReference>
<dbReference type="GO" id="GO:0005975">
    <property type="term" value="P:carbohydrate metabolic process"/>
    <property type="evidence" value="ECO:0007669"/>
    <property type="project" value="InterPro"/>
</dbReference>
<organism evidence="5 6">
    <name type="scientific">Lupinus luteus</name>
    <name type="common">European yellow lupine</name>
    <dbReference type="NCBI Taxonomy" id="3873"/>
    <lineage>
        <taxon>Eukaryota</taxon>
        <taxon>Viridiplantae</taxon>
        <taxon>Streptophyta</taxon>
        <taxon>Embryophyta</taxon>
        <taxon>Tracheophyta</taxon>
        <taxon>Spermatophyta</taxon>
        <taxon>Magnoliopsida</taxon>
        <taxon>eudicotyledons</taxon>
        <taxon>Gunneridae</taxon>
        <taxon>Pentapetalae</taxon>
        <taxon>rosids</taxon>
        <taxon>fabids</taxon>
        <taxon>Fabales</taxon>
        <taxon>Fabaceae</taxon>
        <taxon>Papilionoideae</taxon>
        <taxon>50 kb inversion clade</taxon>
        <taxon>genistoids sensu lato</taxon>
        <taxon>core genistoids</taxon>
        <taxon>Genisteae</taxon>
        <taxon>Lupinus</taxon>
    </lineage>
</organism>
<dbReference type="SUPFAM" id="SSF75005">
    <property type="entry name" value="Arabinanase/levansucrase/invertase"/>
    <property type="match status" value="1"/>
</dbReference>
<comment type="similarity">
    <text evidence="1">Belongs to the glycosyl hydrolase 32 family.</text>
</comment>
<gene>
    <name evidence="5" type="ORF">LLUT_LOCUS27130</name>
</gene>
<dbReference type="Gene3D" id="2.115.10.20">
    <property type="entry name" value="Glycosyl hydrolase domain, family 43"/>
    <property type="match status" value="1"/>
</dbReference>
<evidence type="ECO:0000256" key="1">
    <source>
        <dbReference type="ARBA" id="ARBA00009902"/>
    </source>
</evidence>
<evidence type="ECO:0000256" key="2">
    <source>
        <dbReference type="ARBA" id="ARBA00022801"/>
    </source>
</evidence>
<dbReference type="Pfam" id="PF00251">
    <property type="entry name" value="Glyco_hydro_32N"/>
    <property type="match status" value="1"/>
</dbReference>
<accession>A0AAV1XYC2</accession>
<dbReference type="InterPro" id="IPR013148">
    <property type="entry name" value="Glyco_hydro_32_N"/>
</dbReference>
<protein>
    <recommendedName>
        <fullName evidence="4">Glycosyl hydrolase family 32 N-terminal domain-containing protein</fullName>
    </recommendedName>
</protein>
<keyword evidence="2" id="KW-0378">Hydrolase</keyword>
<dbReference type="AlphaFoldDB" id="A0AAV1XYC2"/>
<evidence type="ECO:0000256" key="3">
    <source>
        <dbReference type="ARBA" id="ARBA00023295"/>
    </source>
</evidence>
<dbReference type="InterPro" id="IPR023296">
    <property type="entry name" value="Glyco_hydro_beta-prop_sf"/>
</dbReference>
<dbReference type="InterPro" id="IPR001362">
    <property type="entry name" value="Glyco_hydro_32"/>
</dbReference>
<evidence type="ECO:0000259" key="4">
    <source>
        <dbReference type="Pfam" id="PF00251"/>
    </source>
</evidence>
<reference evidence="5 6" key="1">
    <citation type="submission" date="2024-03" db="EMBL/GenBank/DDBJ databases">
        <authorList>
            <person name="Martinez-Hernandez J."/>
        </authorList>
    </citation>
    <scope>NUCLEOTIDE SEQUENCE [LARGE SCALE GENOMIC DNA]</scope>
</reference>
<keyword evidence="6" id="KW-1185">Reference proteome</keyword>